<keyword evidence="4" id="KW-1185">Reference proteome</keyword>
<proteinExistence type="predicted"/>
<dbReference type="AlphaFoldDB" id="A0AAD3DWU5"/>
<sequence length="439" mass="47958">MEDTQLTADEMAAIRFRAEDLARRTVDYHRVREAERRSRERFGRRFTPFPWADAAAAVLSDEAVEDEDTLVALIRELGRQGCSEVALAAMDLVLTRGSLPPSKALFDSAILVCATEYQDERCLALLGRMRVAGLVPDLGTANLVLSGLCVRGRLGRAVELVRSMTGELGLRPNSYTVLMVLQACNYKRRGAYREAIDAVQALESCGRPASEEVVEALLQVCEAAMHAAPSFEAAVAVFEALAELQLADCTRVYNGLLGAAGRAGRWREAQALYAQMQADEVPASLDTHTALIQACVVGRALDRALDIFEHLVAGRAAHEAVPASIATYNHLIHACHQAGMLEKALEIASWVQNTGVAFDDETYGELMATIDVVQLWDDKAIKQALQRHSAVLPRHLRPAPYDAMRVMYLDHLGALQEEEALAAEKLGPGGSWAPRSLTR</sequence>
<dbReference type="EMBL" id="BMAR01000022">
    <property type="protein sequence ID" value="GFR48113.1"/>
    <property type="molecule type" value="Genomic_DNA"/>
</dbReference>
<evidence type="ECO:0000256" key="1">
    <source>
        <dbReference type="ARBA" id="ARBA00022737"/>
    </source>
</evidence>
<comment type="caution">
    <text evidence="3">The sequence shown here is derived from an EMBL/GenBank/DDBJ whole genome shotgun (WGS) entry which is preliminary data.</text>
</comment>
<gene>
    <name evidence="3" type="ORF">Agub_g9938</name>
</gene>
<feature type="repeat" description="PPR" evidence="2">
    <location>
        <begin position="249"/>
        <end position="283"/>
    </location>
</feature>
<evidence type="ECO:0000313" key="3">
    <source>
        <dbReference type="EMBL" id="GFR48113.1"/>
    </source>
</evidence>
<dbReference type="InterPro" id="IPR002885">
    <property type="entry name" value="PPR_rpt"/>
</dbReference>
<keyword evidence="1" id="KW-0677">Repeat</keyword>
<feature type="non-terminal residue" evidence="3">
    <location>
        <position position="1"/>
    </location>
</feature>
<dbReference type="Pfam" id="PF01535">
    <property type="entry name" value="PPR"/>
    <property type="match status" value="2"/>
</dbReference>
<protein>
    <recommendedName>
        <fullName evidence="5">Pentatricopeptide repeat-containing protein</fullName>
    </recommendedName>
</protein>
<dbReference type="InterPro" id="IPR011990">
    <property type="entry name" value="TPR-like_helical_dom_sf"/>
</dbReference>
<dbReference type="NCBIfam" id="TIGR00756">
    <property type="entry name" value="PPR"/>
    <property type="match status" value="1"/>
</dbReference>
<evidence type="ECO:0008006" key="5">
    <source>
        <dbReference type="Google" id="ProtNLM"/>
    </source>
</evidence>
<dbReference type="PANTHER" id="PTHR47936">
    <property type="entry name" value="PPR_LONG DOMAIN-CONTAINING PROTEIN"/>
    <property type="match status" value="1"/>
</dbReference>
<dbReference type="PANTHER" id="PTHR47936:SF1">
    <property type="entry name" value="PENTATRICOPEPTIDE REPEAT-CONTAINING PROTEIN GUN1, CHLOROPLASTIC"/>
    <property type="match status" value="1"/>
</dbReference>
<organism evidence="3 4">
    <name type="scientific">Astrephomene gubernaculifera</name>
    <dbReference type="NCBI Taxonomy" id="47775"/>
    <lineage>
        <taxon>Eukaryota</taxon>
        <taxon>Viridiplantae</taxon>
        <taxon>Chlorophyta</taxon>
        <taxon>core chlorophytes</taxon>
        <taxon>Chlorophyceae</taxon>
        <taxon>CS clade</taxon>
        <taxon>Chlamydomonadales</taxon>
        <taxon>Astrephomenaceae</taxon>
        <taxon>Astrephomene</taxon>
    </lineage>
</organism>
<dbReference type="Pfam" id="PF13812">
    <property type="entry name" value="PPR_3"/>
    <property type="match status" value="1"/>
</dbReference>
<accession>A0AAD3DWU5</accession>
<feature type="repeat" description="PPR" evidence="2">
    <location>
        <begin position="324"/>
        <end position="358"/>
    </location>
</feature>
<reference evidence="3 4" key="1">
    <citation type="journal article" date="2021" name="Sci. Rep.">
        <title>Genome sequencing of the multicellular alga Astrephomene provides insights into convergent evolution of germ-soma differentiation.</title>
        <authorList>
            <person name="Yamashita S."/>
            <person name="Yamamoto K."/>
            <person name="Matsuzaki R."/>
            <person name="Suzuki S."/>
            <person name="Yamaguchi H."/>
            <person name="Hirooka S."/>
            <person name="Minakuchi Y."/>
            <person name="Miyagishima S."/>
            <person name="Kawachi M."/>
            <person name="Toyoda A."/>
            <person name="Nozaki H."/>
        </authorList>
    </citation>
    <scope>NUCLEOTIDE SEQUENCE [LARGE SCALE GENOMIC DNA]</scope>
    <source>
        <strain evidence="3 4">NIES-4017</strain>
    </source>
</reference>
<dbReference type="Proteomes" id="UP001054857">
    <property type="component" value="Unassembled WGS sequence"/>
</dbReference>
<dbReference type="PROSITE" id="PS51375">
    <property type="entry name" value="PPR"/>
    <property type="match status" value="2"/>
</dbReference>
<dbReference type="Gene3D" id="1.25.40.10">
    <property type="entry name" value="Tetratricopeptide repeat domain"/>
    <property type="match status" value="2"/>
</dbReference>
<evidence type="ECO:0000256" key="2">
    <source>
        <dbReference type="PROSITE-ProRule" id="PRU00708"/>
    </source>
</evidence>
<evidence type="ECO:0000313" key="4">
    <source>
        <dbReference type="Proteomes" id="UP001054857"/>
    </source>
</evidence>
<name>A0AAD3DWU5_9CHLO</name>